<dbReference type="PANTHER" id="PTHR23389:SF21">
    <property type="entry name" value="ATPASE FAMILY AAA DOMAIN-CONTAINING PROTEIN 5"/>
    <property type="match status" value="1"/>
</dbReference>
<dbReference type="GO" id="GO:0003677">
    <property type="term" value="F:DNA binding"/>
    <property type="evidence" value="ECO:0007669"/>
    <property type="project" value="TreeGrafter"/>
</dbReference>
<dbReference type="SUPFAM" id="SSF52540">
    <property type="entry name" value="P-loop containing nucleoside triphosphate hydrolases"/>
    <property type="match status" value="1"/>
</dbReference>
<feature type="compositionally biased region" description="Basic and acidic residues" evidence="1">
    <location>
        <begin position="39"/>
        <end position="48"/>
    </location>
</feature>
<dbReference type="EMBL" id="ADAS02003265">
    <property type="protein sequence ID" value="OAV85633.1"/>
    <property type="molecule type" value="Genomic_DNA"/>
</dbReference>
<proteinExistence type="predicted"/>
<dbReference type="Pfam" id="PF00004">
    <property type="entry name" value="AAA"/>
    <property type="match status" value="1"/>
</dbReference>
<dbReference type="InterPro" id="IPR027417">
    <property type="entry name" value="P-loop_NTPase"/>
</dbReference>
<dbReference type="GO" id="GO:0016887">
    <property type="term" value="F:ATP hydrolysis activity"/>
    <property type="evidence" value="ECO:0007669"/>
    <property type="project" value="InterPro"/>
</dbReference>
<feature type="domain" description="ATPase AAA-type core" evidence="2">
    <location>
        <begin position="179"/>
        <end position="225"/>
    </location>
</feature>
<dbReference type="GO" id="GO:0005524">
    <property type="term" value="F:ATP binding"/>
    <property type="evidence" value="ECO:0007669"/>
    <property type="project" value="InterPro"/>
</dbReference>
<dbReference type="OrthoDB" id="9996895at2759"/>
<reference evidence="4" key="4">
    <citation type="submission" date="2025-05" db="UniProtKB">
        <authorList>
            <consortium name="EnsemblFungi"/>
        </authorList>
    </citation>
    <scope>IDENTIFICATION</scope>
    <source>
        <strain evidence="4">isolate 1-1 / race 1 (BBBD)</strain>
    </source>
</reference>
<dbReference type="VEuPathDB" id="FungiDB:PTTG_11704"/>
<gene>
    <name evidence="3" type="ORF">PTTG_11704</name>
</gene>
<reference evidence="3" key="2">
    <citation type="submission" date="2016-05" db="EMBL/GenBank/DDBJ databases">
        <title>Comparative analysis highlights variable genome content of wheat rusts and divergence of the mating loci.</title>
        <authorList>
            <person name="Cuomo C.A."/>
            <person name="Bakkeren G."/>
            <person name="Szabo L."/>
            <person name="Khalil H."/>
            <person name="Joly D."/>
            <person name="Goldberg J."/>
            <person name="Young S."/>
            <person name="Zeng Q."/>
            <person name="Fellers J."/>
        </authorList>
    </citation>
    <scope>NUCLEOTIDE SEQUENCE [LARGE SCALE GENOMIC DNA]</scope>
    <source>
        <strain evidence="3">1-1 BBBD Race 1</strain>
    </source>
</reference>
<reference evidence="4 5" key="3">
    <citation type="journal article" date="2017" name="G3 (Bethesda)">
        <title>Comparative analysis highlights variable genome content of wheat rusts and divergence of the mating loci.</title>
        <authorList>
            <person name="Cuomo C.A."/>
            <person name="Bakkeren G."/>
            <person name="Khalil H.B."/>
            <person name="Panwar V."/>
            <person name="Joly D."/>
            <person name="Linning R."/>
            <person name="Sakthikumar S."/>
            <person name="Song X."/>
            <person name="Adiconis X."/>
            <person name="Fan L."/>
            <person name="Goldberg J.M."/>
            <person name="Levin J.Z."/>
            <person name="Young S."/>
            <person name="Zeng Q."/>
            <person name="Anikster Y."/>
            <person name="Bruce M."/>
            <person name="Wang M."/>
            <person name="Yin C."/>
            <person name="McCallum B."/>
            <person name="Szabo L.J."/>
            <person name="Hulbert S."/>
            <person name="Chen X."/>
            <person name="Fellers J.P."/>
        </authorList>
    </citation>
    <scope>NUCLEOTIDE SEQUENCE</scope>
    <source>
        <strain evidence="5">Isolate 1-1 / race 1 (BBBD)</strain>
        <strain evidence="4">isolate 1-1 / race 1 (BBBD)</strain>
    </source>
</reference>
<feature type="non-terminal residue" evidence="3">
    <location>
        <position position="1"/>
    </location>
</feature>
<feature type="region of interest" description="Disordered" evidence="1">
    <location>
        <begin position="260"/>
        <end position="291"/>
    </location>
</feature>
<sequence length="364" mass="38775">LWTTTFAPKRAAEILGDHNRQCALTLKSWLLEIALKEASHSTPDHSHTPDQNQAGKKGATKRRKKKKKQKTEEKKRVIIRAVSPRKRKKARRLVDGDDESDGLDDFIVSDSDEDTIYAQDISVSDGETGAICGGSSPRKRQRSVSVLHPAFAPTAHQQPPAAEVEQETRFEFEHLTNLILLKGPHGVGKSCTVQAVAHELGWEVFEVNPSQLRSRKEVDRLIGDVSKNHVLSCSAKQRPALFKPSCATPIPHLLETTSRGSYQSVREDDESYARATTSAGRGAGAAGKQEDQAVVDPARGSGHRVWARQGVLGGGGGAGVEVDAAGGDDLHGLERGSGGESSDPDGAGVRAGGAGLGVRVSGGA</sequence>
<feature type="region of interest" description="Disordered" evidence="1">
    <location>
        <begin position="317"/>
        <end position="364"/>
    </location>
</feature>
<dbReference type="PANTHER" id="PTHR23389">
    <property type="entry name" value="CHROMOSOME TRANSMISSION FIDELITY FACTOR 18"/>
    <property type="match status" value="1"/>
</dbReference>
<evidence type="ECO:0000259" key="2">
    <source>
        <dbReference type="Pfam" id="PF00004"/>
    </source>
</evidence>
<reference evidence="3" key="1">
    <citation type="submission" date="2009-11" db="EMBL/GenBank/DDBJ databases">
        <authorList>
            <consortium name="The Broad Institute Genome Sequencing Platform"/>
            <person name="Ward D."/>
            <person name="Feldgarden M."/>
            <person name="Earl A."/>
            <person name="Young S.K."/>
            <person name="Zeng Q."/>
            <person name="Koehrsen M."/>
            <person name="Alvarado L."/>
            <person name="Berlin A."/>
            <person name="Bochicchio J."/>
            <person name="Borenstein D."/>
            <person name="Chapman S.B."/>
            <person name="Chen Z."/>
            <person name="Engels R."/>
            <person name="Freedman E."/>
            <person name="Gellesch M."/>
            <person name="Goldberg J."/>
            <person name="Griggs A."/>
            <person name="Gujja S."/>
            <person name="Heilman E."/>
            <person name="Heiman D."/>
            <person name="Hepburn T."/>
            <person name="Howarth C."/>
            <person name="Jen D."/>
            <person name="Larson L."/>
            <person name="Lewis B."/>
            <person name="Mehta T."/>
            <person name="Park D."/>
            <person name="Pearson M."/>
            <person name="Roberts A."/>
            <person name="Saif S."/>
            <person name="Shea T."/>
            <person name="Shenoy N."/>
            <person name="Sisk P."/>
            <person name="Stolte C."/>
            <person name="Sykes S."/>
            <person name="Thomson T."/>
            <person name="Walk T."/>
            <person name="White J."/>
            <person name="Yandava C."/>
            <person name="Izard J."/>
            <person name="Baranova O.V."/>
            <person name="Blanton J.M."/>
            <person name="Tanner A.C."/>
            <person name="Dewhirst F.E."/>
            <person name="Haas B."/>
            <person name="Nusbaum C."/>
            <person name="Birren B."/>
        </authorList>
    </citation>
    <scope>NUCLEOTIDE SEQUENCE [LARGE SCALE GENOMIC DNA]</scope>
    <source>
        <strain evidence="3">1-1 BBBD Race 1</strain>
    </source>
</reference>
<dbReference type="Proteomes" id="UP000005240">
    <property type="component" value="Unassembled WGS sequence"/>
</dbReference>
<dbReference type="InterPro" id="IPR003959">
    <property type="entry name" value="ATPase_AAA_core"/>
</dbReference>
<organism evidence="3">
    <name type="scientific">Puccinia triticina (isolate 1-1 / race 1 (BBBD))</name>
    <name type="common">Brown leaf rust fungus</name>
    <dbReference type="NCBI Taxonomy" id="630390"/>
    <lineage>
        <taxon>Eukaryota</taxon>
        <taxon>Fungi</taxon>
        <taxon>Dikarya</taxon>
        <taxon>Basidiomycota</taxon>
        <taxon>Pucciniomycotina</taxon>
        <taxon>Pucciniomycetes</taxon>
        <taxon>Pucciniales</taxon>
        <taxon>Pucciniaceae</taxon>
        <taxon>Puccinia</taxon>
    </lineage>
</organism>
<dbReference type="EnsemblFungi" id="PTTG_11704-t43_1">
    <property type="protein sequence ID" value="PTTG_11704-t43_1-p1"/>
    <property type="gene ID" value="PTTG_11704"/>
</dbReference>
<dbReference type="AlphaFoldDB" id="A0A180G1B8"/>
<dbReference type="Gene3D" id="3.40.50.300">
    <property type="entry name" value="P-loop containing nucleotide triphosphate hydrolases"/>
    <property type="match status" value="1"/>
</dbReference>
<keyword evidence="5" id="KW-1185">Reference proteome</keyword>
<name>A0A180G1B8_PUCT1</name>
<evidence type="ECO:0000256" key="1">
    <source>
        <dbReference type="SAM" id="MobiDB-lite"/>
    </source>
</evidence>
<feature type="region of interest" description="Disordered" evidence="1">
    <location>
        <begin position="39"/>
        <end position="76"/>
    </location>
</feature>
<evidence type="ECO:0000313" key="3">
    <source>
        <dbReference type="EMBL" id="OAV85633.1"/>
    </source>
</evidence>
<evidence type="ECO:0000313" key="5">
    <source>
        <dbReference type="Proteomes" id="UP000005240"/>
    </source>
</evidence>
<feature type="compositionally biased region" description="Basic residues" evidence="1">
    <location>
        <begin position="58"/>
        <end position="69"/>
    </location>
</feature>
<dbReference type="GO" id="GO:0005634">
    <property type="term" value="C:nucleus"/>
    <property type="evidence" value="ECO:0007669"/>
    <property type="project" value="TreeGrafter"/>
</dbReference>
<accession>A0A180G1B8</accession>
<protein>
    <submittedName>
        <fullName evidence="4">ATPase_AAA_core domain-containing protein</fullName>
    </submittedName>
</protein>
<dbReference type="STRING" id="630390.A0A180G1B8"/>
<feature type="compositionally biased region" description="Gly residues" evidence="1">
    <location>
        <begin position="349"/>
        <end position="364"/>
    </location>
</feature>
<evidence type="ECO:0000313" key="4">
    <source>
        <dbReference type="EnsemblFungi" id="PTTG_11704-t43_1-p1"/>
    </source>
</evidence>